<evidence type="ECO:0000256" key="5">
    <source>
        <dbReference type="ARBA" id="ARBA00023306"/>
    </source>
</evidence>
<feature type="modified residue" description="N6-carboxylysine" evidence="7">
    <location>
        <position position="194"/>
    </location>
</feature>
<dbReference type="GO" id="GO:0008360">
    <property type="term" value="P:regulation of cell shape"/>
    <property type="evidence" value="ECO:0007669"/>
    <property type="project" value="UniProtKB-KW"/>
</dbReference>
<accession>A0A9D1L389</accession>
<evidence type="ECO:0000313" key="13">
    <source>
        <dbReference type="Proteomes" id="UP000824087"/>
    </source>
</evidence>
<keyword evidence="7" id="KW-0460">Magnesium</keyword>
<feature type="binding site" evidence="7">
    <location>
        <position position="350"/>
    </location>
    <ligand>
        <name>meso-2,6-diaminopimelate</name>
        <dbReference type="ChEBI" id="CHEBI:57791"/>
    </ligand>
</feature>
<dbReference type="PANTHER" id="PTHR23135">
    <property type="entry name" value="MUR LIGASE FAMILY MEMBER"/>
    <property type="match status" value="1"/>
</dbReference>
<dbReference type="GO" id="GO:0000287">
    <property type="term" value="F:magnesium ion binding"/>
    <property type="evidence" value="ECO:0007669"/>
    <property type="project" value="UniProtKB-UniRule"/>
</dbReference>
<feature type="domain" description="Mur ligase C-terminal" evidence="10">
    <location>
        <begin position="302"/>
        <end position="426"/>
    </location>
</feature>
<organism evidence="12 13">
    <name type="scientific">Candidatus Fimihabitans intestinipullorum</name>
    <dbReference type="NCBI Taxonomy" id="2840820"/>
    <lineage>
        <taxon>Bacteria</taxon>
        <taxon>Bacillati</taxon>
        <taxon>Mycoplasmatota</taxon>
        <taxon>Mycoplasmatota incertae sedis</taxon>
        <taxon>Candidatus Fimihabitans</taxon>
    </lineage>
</organism>
<dbReference type="Pfam" id="PF01225">
    <property type="entry name" value="Mur_ligase"/>
    <property type="match status" value="1"/>
</dbReference>
<dbReference type="Gene3D" id="3.90.190.20">
    <property type="entry name" value="Mur ligase, C-terminal domain"/>
    <property type="match status" value="1"/>
</dbReference>
<comment type="cofactor">
    <cofactor evidence="7">
        <name>Mg(2+)</name>
        <dbReference type="ChEBI" id="CHEBI:18420"/>
    </cofactor>
</comment>
<feature type="binding site" evidence="7">
    <location>
        <position position="162"/>
    </location>
    <ligand>
        <name>UDP-N-acetyl-alpha-D-muramoyl-L-alanyl-D-glutamate</name>
        <dbReference type="ChEBI" id="CHEBI:83900"/>
    </ligand>
</feature>
<dbReference type="InterPro" id="IPR005761">
    <property type="entry name" value="UDP-N-AcMur-Glu-dNH2Pim_ligase"/>
</dbReference>
<keyword evidence="7" id="KW-0547">Nucleotide-binding</keyword>
<feature type="binding site" evidence="7">
    <location>
        <position position="126"/>
    </location>
    <ligand>
        <name>UDP-N-acetyl-alpha-D-muramoyl-L-alanyl-D-glutamate</name>
        <dbReference type="ChEBI" id="CHEBI:83900"/>
    </ligand>
</feature>
<dbReference type="InterPro" id="IPR000713">
    <property type="entry name" value="Mur_ligase_N"/>
</dbReference>
<feature type="binding site" evidence="7">
    <location>
        <begin position="374"/>
        <end position="377"/>
    </location>
    <ligand>
        <name>meso-2,6-diaminopimelate</name>
        <dbReference type="ChEBI" id="CHEBI:57791"/>
    </ligand>
</feature>
<comment type="caution">
    <text evidence="7">Lacks conserved residue(s) required for the propagation of feature annotation.</text>
</comment>
<dbReference type="InterPro" id="IPR013221">
    <property type="entry name" value="Mur_ligase_cen"/>
</dbReference>
<feature type="domain" description="Mur ligase central" evidence="11">
    <location>
        <begin position="83"/>
        <end position="279"/>
    </location>
</feature>
<comment type="PTM">
    <text evidence="7">Carboxylation is probably crucial for Mg(2+) binding and, consequently, for the gamma-phosphate positioning of ATP.</text>
</comment>
<dbReference type="InterPro" id="IPR004101">
    <property type="entry name" value="Mur_ligase_C"/>
</dbReference>
<comment type="caution">
    <text evidence="12">The sequence shown here is derived from an EMBL/GenBank/DDBJ whole genome shotgun (WGS) entry which is preliminary data.</text>
</comment>
<dbReference type="NCBIfam" id="TIGR01085">
    <property type="entry name" value="murE"/>
    <property type="match status" value="1"/>
</dbReference>
<keyword evidence="6 7" id="KW-0961">Cell wall biogenesis/degradation</keyword>
<dbReference type="NCBIfam" id="NF001126">
    <property type="entry name" value="PRK00139.1-4"/>
    <property type="match status" value="1"/>
</dbReference>
<dbReference type="AlphaFoldDB" id="A0A9D1L389"/>
<evidence type="ECO:0000256" key="6">
    <source>
        <dbReference type="ARBA" id="ARBA00023316"/>
    </source>
</evidence>
<keyword evidence="7" id="KW-0963">Cytoplasm</keyword>
<comment type="catalytic activity">
    <reaction evidence="7">
        <text>UDP-N-acetyl-alpha-D-muramoyl-L-alanyl-D-glutamate + meso-2,6-diaminopimelate + ATP = UDP-N-acetyl-alpha-D-muramoyl-L-alanyl-gamma-D-glutamyl-meso-2,6-diaminopimelate + ADP + phosphate + H(+)</text>
        <dbReference type="Rhea" id="RHEA:23676"/>
        <dbReference type="ChEBI" id="CHEBI:15378"/>
        <dbReference type="ChEBI" id="CHEBI:30616"/>
        <dbReference type="ChEBI" id="CHEBI:43474"/>
        <dbReference type="ChEBI" id="CHEBI:57791"/>
        <dbReference type="ChEBI" id="CHEBI:83900"/>
        <dbReference type="ChEBI" id="CHEBI:83905"/>
        <dbReference type="ChEBI" id="CHEBI:456216"/>
        <dbReference type="EC" id="6.3.2.13"/>
    </reaction>
</comment>
<feature type="binding site" evidence="7">
    <location>
        <begin position="85"/>
        <end position="91"/>
    </location>
    <ligand>
        <name>ATP</name>
        <dbReference type="ChEBI" id="CHEBI:30616"/>
    </ligand>
</feature>
<evidence type="ECO:0000259" key="9">
    <source>
        <dbReference type="Pfam" id="PF01225"/>
    </source>
</evidence>
<feature type="binding site" evidence="7">
    <location>
        <position position="8"/>
    </location>
    <ligand>
        <name>UDP-N-acetyl-alpha-D-muramoyl-L-alanyl-D-glutamate</name>
        <dbReference type="ChEBI" id="CHEBI:83900"/>
    </ligand>
</feature>
<dbReference type="InterPro" id="IPR035911">
    <property type="entry name" value="MurE/MurF_N"/>
</dbReference>
<dbReference type="Proteomes" id="UP000824087">
    <property type="component" value="Unassembled WGS sequence"/>
</dbReference>
<evidence type="ECO:0000256" key="4">
    <source>
        <dbReference type="ARBA" id="ARBA00022984"/>
    </source>
</evidence>
<evidence type="ECO:0000313" key="12">
    <source>
        <dbReference type="EMBL" id="HIU22475.1"/>
    </source>
</evidence>
<dbReference type="Gene3D" id="3.40.1190.10">
    <property type="entry name" value="Mur-like, catalytic domain"/>
    <property type="match status" value="1"/>
</dbReference>
<proteinExistence type="inferred from homology"/>
<dbReference type="GO" id="GO:0008765">
    <property type="term" value="F:UDP-N-acetylmuramoylalanyl-D-glutamate-2,6-diaminopimelate ligase activity"/>
    <property type="evidence" value="ECO:0007669"/>
    <property type="project" value="UniProtKB-UniRule"/>
</dbReference>
<comment type="subcellular location">
    <subcellularLocation>
        <location evidence="7 8">Cytoplasm</location>
    </subcellularLocation>
</comment>
<evidence type="ECO:0000259" key="11">
    <source>
        <dbReference type="Pfam" id="PF08245"/>
    </source>
</evidence>
<reference evidence="12" key="1">
    <citation type="submission" date="2020-10" db="EMBL/GenBank/DDBJ databases">
        <authorList>
            <person name="Gilroy R."/>
        </authorList>
    </citation>
    <scope>NUCLEOTIDE SEQUENCE</scope>
    <source>
        <strain evidence="12">CHK197-8231</strain>
    </source>
</reference>
<dbReference type="SUPFAM" id="SSF53623">
    <property type="entry name" value="MurD-like peptide ligases, catalytic domain"/>
    <property type="match status" value="1"/>
</dbReference>
<dbReference type="GO" id="GO:0071555">
    <property type="term" value="P:cell wall organization"/>
    <property type="evidence" value="ECO:0007669"/>
    <property type="project" value="UniProtKB-KW"/>
</dbReference>
<evidence type="ECO:0000256" key="7">
    <source>
        <dbReference type="HAMAP-Rule" id="MF_00208"/>
    </source>
</evidence>
<comment type="function">
    <text evidence="7">Catalyzes the addition of meso-diaminopimelic acid to the nucleotide precursor UDP-N-acetylmuramoyl-L-alanyl-D-glutamate (UMAG) in the biosynthesis of bacterial cell-wall peptidoglycan.</text>
</comment>
<dbReference type="Gene3D" id="3.40.1390.10">
    <property type="entry name" value="MurE/MurF, N-terminal domain"/>
    <property type="match status" value="1"/>
</dbReference>
<evidence type="ECO:0000256" key="3">
    <source>
        <dbReference type="ARBA" id="ARBA00022960"/>
    </source>
</evidence>
<dbReference type="GO" id="GO:0005737">
    <property type="term" value="C:cytoplasm"/>
    <property type="evidence" value="ECO:0007669"/>
    <property type="project" value="UniProtKB-SubCell"/>
</dbReference>
<feature type="short sequence motif" description="Meso-diaminopimelate recognition motif" evidence="7">
    <location>
        <begin position="374"/>
        <end position="377"/>
    </location>
</feature>
<keyword evidence="7" id="KW-0067">ATP-binding</keyword>
<dbReference type="PANTHER" id="PTHR23135:SF4">
    <property type="entry name" value="UDP-N-ACETYLMURAMOYL-L-ALANYL-D-GLUTAMATE--2,6-DIAMINOPIMELATE LIGASE MURE HOMOLOG, CHLOROPLASTIC"/>
    <property type="match status" value="1"/>
</dbReference>
<dbReference type="GO" id="GO:0009252">
    <property type="term" value="P:peptidoglycan biosynthetic process"/>
    <property type="evidence" value="ECO:0007669"/>
    <property type="project" value="UniProtKB-UniRule"/>
</dbReference>
<keyword evidence="2 7" id="KW-0132">Cell division</keyword>
<comment type="similarity">
    <text evidence="1 7">Belongs to the MurCDEF family. MurE subfamily.</text>
</comment>
<evidence type="ECO:0000256" key="8">
    <source>
        <dbReference type="RuleBase" id="RU004135"/>
    </source>
</evidence>
<feature type="binding site" evidence="7">
    <location>
        <position position="424"/>
    </location>
    <ligand>
        <name>meso-2,6-diaminopimelate</name>
        <dbReference type="ChEBI" id="CHEBI:57791"/>
    </ligand>
</feature>
<comment type="pathway">
    <text evidence="7 8">Cell wall biogenesis; peptidoglycan biosynthesis.</text>
</comment>
<reference evidence="12" key="2">
    <citation type="journal article" date="2021" name="PeerJ">
        <title>Extensive microbial diversity within the chicken gut microbiome revealed by metagenomics and culture.</title>
        <authorList>
            <person name="Gilroy R."/>
            <person name="Ravi A."/>
            <person name="Getino M."/>
            <person name="Pursley I."/>
            <person name="Horton D.L."/>
            <person name="Alikhan N.F."/>
            <person name="Baker D."/>
            <person name="Gharbi K."/>
            <person name="Hall N."/>
            <person name="Watson M."/>
            <person name="Adriaenssens E.M."/>
            <person name="Foster-Nyarko E."/>
            <person name="Jarju S."/>
            <person name="Secka A."/>
            <person name="Antonio M."/>
            <person name="Oren A."/>
            <person name="Chaudhuri R.R."/>
            <person name="La Ragione R."/>
            <person name="Hildebrand F."/>
            <person name="Pallen M.J."/>
        </authorList>
    </citation>
    <scope>NUCLEOTIDE SEQUENCE</scope>
    <source>
        <strain evidence="12">CHK197-8231</strain>
    </source>
</reference>
<dbReference type="SUPFAM" id="SSF63418">
    <property type="entry name" value="MurE/MurF N-terminal domain"/>
    <property type="match status" value="1"/>
</dbReference>
<dbReference type="Pfam" id="PF02875">
    <property type="entry name" value="Mur_ligase_C"/>
    <property type="match status" value="1"/>
</dbReference>
<feature type="binding site" evidence="7">
    <location>
        <position position="154"/>
    </location>
    <ligand>
        <name>UDP-N-acetyl-alpha-D-muramoyl-L-alanyl-D-glutamate</name>
        <dbReference type="ChEBI" id="CHEBI:83900"/>
    </ligand>
</feature>
<dbReference type="GO" id="GO:0005524">
    <property type="term" value="F:ATP binding"/>
    <property type="evidence" value="ECO:0007669"/>
    <property type="project" value="UniProtKB-UniRule"/>
</dbReference>
<dbReference type="EC" id="6.3.2.13" evidence="7"/>
<dbReference type="SUPFAM" id="SSF53244">
    <property type="entry name" value="MurD-like peptide ligases, peptide-binding domain"/>
    <property type="match status" value="1"/>
</dbReference>
<keyword evidence="4 7" id="KW-0573">Peptidoglycan synthesis</keyword>
<feature type="domain" description="Mur ligase N-terminal catalytic" evidence="9">
    <location>
        <begin position="6"/>
        <end position="65"/>
    </location>
</feature>
<name>A0A9D1L389_9BACT</name>
<evidence type="ECO:0000256" key="2">
    <source>
        <dbReference type="ARBA" id="ARBA00022618"/>
    </source>
</evidence>
<feature type="binding site" evidence="7">
    <location>
        <begin position="127"/>
        <end position="128"/>
    </location>
    <ligand>
        <name>UDP-N-acetyl-alpha-D-muramoyl-L-alanyl-D-glutamate</name>
        <dbReference type="ChEBI" id="CHEBI:83900"/>
    </ligand>
</feature>
<dbReference type="InterPro" id="IPR036615">
    <property type="entry name" value="Mur_ligase_C_dom_sf"/>
</dbReference>
<dbReference type="InterPro" id="IPR036565">
    <property type="entry name" value="Mur-like_cat_sf"/>
</dbReference>
<evidence type="ECO:0000259" key="10">
    <source>
        <dbReference type="Pfam" id="PF02875"/>
    </source>
</evidence>
<dbReference type="HAMAP" id="MF_00208">
    <property type="entry name" value="MurE"/>
    <property type="match status" value="1"/>
</dbReference>
<evidence type="ECO:0000256" key="1">
    <source>
        <dbReference type="ARBA" id="ARBA00005898"/>
    </source>
</evidence>
<protein>
    <recommendedName>
        <fullName evidence="7">UDP-N-acetylmuramoyl-L-alanyl-D-glutamate--2,6-diaminopimelate ligase</fullName>
        <ecNumber evidence="7">6.3.2.13</ecNumber>
    </recommendedName>
    <alternativeName>
        <fullName evidence="7">Meso-A2pm-adding enzyme</fullName>
    </alternativeName>
    <alternativeName>
        <fullName evidence="7">Meso-diaminopimelate-adding enzyme</fullName>
    </alternativeName>
    <alternativeName>
        <fullName evidence="7">UDP-MurNAc-L-Ala-D-Glu:meso-diaminopimelate ligase</fullName>
    </alternativeName>
    <alternativeName>
        <fullName evidence="7">UDP-MurNAc-tripeptide synthetase</fullName>
    </alternativeName>
    <alternativeName>
        <fullName evidence="7">UDP-N-acetylmuramyl-tripeptide synthetase</fullName>
    </alternativeName>
</protein>
<dbReference type="EMBL" id="DVML01000016">
    <property type="protein sequence ID" value="HIU22475.1"/>
    <property type="molecule type" value="Genomic_DNA"/>
</dbReference>
<keyword evidence="7 12" id="KW-0436">Ligase</keyword>
<feature type="binding site" evidence="7">
    <location>
        <position position="428"/>
    </location>
    <ligand>
        <name>meso-2,6-diaminopimelate</name>
        <dbReference type="ChEBI" id="CHEBI:57791"/>
    </ligand>
</feature>
<keyword evidence="5 7" id="KW-0131">Cell cycle</keyword>
<dbReference type="Pfam" id="PF08245">
    <property type="entry name" value="Mur_ligase_M"/>
    <property type="match status" value="1"/>
</dbReference>
<keyword evidence="3 7" id="KW-0133">Cell shape</keyword>
<dbReference type="GO" id="GO:0051301">
    <property type="term" value="P:cell division"/>
    <property type="evidence" value="ECO:0007669"/>
    <property type="project" value="UniProtKB-KW"/>
</dbReference>
<gene>
    <name evidence="7" type="primary">murE</name>
    <name evidence="12" type="ORF">IAD49_02715</name>
</gene>
<sequence length="451" mass="51698">MLKYKTDSRKVEKGDIFVALRGVNHDGHSYIADAIEKGATKVVAEEGLYPVETYIVKDTHEYLVQTLKREYYDEIKDLKLIGITGTNGKTTSCYLIHQALNRLGRKCGYIGTIGFYIDEKICDLPNTTPDILDLYDMLLTCKKEGCEFVAMEVSSHSLDMNRVDGLLFDYAIFTNLTQDHLDYHGNMKNYALAKQKLFRKMKEQGTCFINIDDDNSYHFLLPENHNITYGFRNGSYRITNMTYSLGHTDFIVSHEGEKTYQMKLIGKHNLYNMLVVIMLLEELGIEESEIRKTISLLEEPRGRMECVRYHDALIIVDYAHTPDAVSNAIHAVLEIPHGKIYTIVGCGGDRDRAKRPEMAKIATDLSDYAIFTSDNPRNEDPEHILDDMEHGLDNTNYEKIVNRKEAINRGIQMLQKSDILLLLGKGHETYQVIGNKKIHFDDMEEVKKIIK</sequence>